<evidence type="ECO:0000256" key="1">
    <source>
        <dbReference type="SAM" id="MobiDB-lite"/>
    </source>
</evidence>
<proteinExistence type="predicted"/>
<evidence type="ECO:0000313" key="2">
    <source>
        <dbReference type="EMBL" id="KAH9830315.1"/>
    </source>
</evidence>
<keyword evidence="3" id="KW-1185">Reference proteome</keyword>
<sequence>MSAPINIPRHTVGTVFTDVSPYEEVVRPDPTLPRGYVHPSVLAHLMREDEVSTDRVYRRASCVLGSLHCVQRGSFEDENGRCTIFTCRDSSLALQNPDELGTGIAQGDAVMYFRQGDRLPSERFLTSTVYSRDASPRSLRGAGYTDHLEPRPPRPTPYSQPNLPPMPVTPRNHGRRNHARRAAQSMVAPRTTTTMHAPHAIGVGAPPYHANAFDRYAYQPSTFPTPYSSAIPERTTDPRIALAERRARQEQLTTRPQPPWSSYVPPLPSLTRMYPYHDDAAVFRAAAAGHTAGSVAAIASSSAPSHASPGPAPTVPAPSPAPSAPVRPTSPRLQYPPSRAASPSTPATSPPSLQSVSPLTLPSALLPSKAIKDATMDEDGFEFLDPAETKAKVKELAREEGEHSPTPEERARWARADELDSDTIVIDAEDLPNATLRKSELVPSPSPTDKKPAQTFRELLAKVSEEYEDHNEADSSYETDEATASKVRCFPNMGILLQKLTEAIASATHPMDRYTIDVIRIALVKAYRAQTAKRTGKKAAKKRGHYARKPTEESFRTNHLLHEKEREGLGELRAFFSGRRTTDPQRQLDDTDTVLALIDAALAFDPTHEYALVLRSLCMRGDFGGPGEYPGH</sequence>
<feature type="region of interest" description="Disordered" evidence="1">
    <location>
        <begin position="301"/>
        <end position="359"/>
    </location>
</feature>
<comment type="caution">
    <text evidence="2">The sequence shown here is derived from an EMBL/GenBank/DDBJ whole genome shotgun (WGS) entry which is preliminary data.</text>
</comment>
<feature type="region of interest" description="Disordered" evidence="1">
    <location>
        <begin position="128"/>
        <end position="177"/>
    </location>
</feature>
<reference evidence="2 3" key="1">
    <citation type="journal article" date="2021" name="Environ. Microbiol.">
        <title>Gene family expansions and transcriptome signatures uncover fungal adaptations to wood decay.</title>
        <authorList>
            <person name="Hage H."/>
            <person name="Miyauchi S."/>
            <person name="Viragh M."/>
            <person name="Drula E."/>
            <person name="Min B."/>
            <person name="Chaduli D."/>
            <person name="Navarro D."/>
            <person name="Favel A."/>
            <person name="Norest M."/>
            <person name="Lesage-Meessen L."/>
            <person name="Balint B."/>
            <person name="Merenyi Z."/>
            <person name="de Eugenio L."/>
            <person name="Morin E."/>
            <person name="Martinez A.T."/>
            <person name="Baldrian P."/>
            <person name="Stursova M."/>
            <person name="Martinez M.J."/>
            <person name="Novotny C."/>
            <person name="Magnuson J.K."/>
            <person name="Spatafora J.W."/>
            <person name="Maurice S."/>
            <person name="Pangilinan J."/>
            <person name="Andreopoulos W."/>
            <person name="LaButti K."/>
            <person name="Hundley H."/>
            <person name="Na H."/>
            <person name="Kuo A."/>
            <person name="Barry K."/>
            <person name="Lipzen A."/>
            <person name="Henrissat B."/>
            <person name="Riley R."/>
            <person name="Ahrendt S."/>
            <person name="Nagy L.G."/>
            <person name="Grigoriev I.V."/>
            <person name="Martin F."/>
            <person name="Rosso M.N."/>
        </authorList>
    </citation>
    <scope>NUCLEOTIDE SEQUENCE [LARGE SCALE GENOMIC DNA]</scope>
    <source>
        <strain evidence="2 3">CIRM-BRFM 1785</strain>
    </source>
</reference>
<evidence type="ECO:0000313" key="3">
    <source>
        <dbReference type="Proteomes" id="UP000814176"/>
    </source>
</evidence>
<name>A0ABQ8K0V0_9APHY</name>
<gene>
    <name evidence="2" type="ORF">C8Q71DRAFT_862605</name>
</gene>
<organism evidence="2 3">
    <name type="scientific">Rhodofomes roseus</name>
    <dbReference type="NCBI Taxonomy" id="34475"/>
    <lineage>
        <taxon>Eukaryota</taxon>
        <taxon>Fungi</taxon>
        <taxon>Dikarya</taxon>
        <taxon>Basidiomycota</taxon>
        <taxon>Agaricomycotina</taxon>
        <taxon>Agaricomycetes</taxon>
        <taxon>Polyporales</taxon>
        <taxon>Rhodofomes</taxon>
    </lineage>
</organism>
<dbReference type="RefSeq" id="XP_047773637.1">
    <property type="nucleotide sequence ID" value="XM_047928046.1"/>
</dbReference>
<dbReference type="Proteomes" id="UP000814176">
    <property type="component" value="Unassembled WGS sequence"/>
</dbReference>
<accession>A0ABQ8K0V0</accession>
<feature type="compositionally biased region" description="Pro residues" evidence="1">
    <location>
        <begin position="310"/>
        <end position="325"/>
    </location>
</feature>
<dbReference type="GeneID" id="72008778"/>
<feature type="compositionally biased region" description="Low complexity" evidence="1">
    <location>
        <begin position="326"/>
        <end position="359"/>
    </location>
</feature>
<protein>
    <submittedName>
        <fullName evidence="2">Uncharacterized protein</fullName>
    </submittedName>
</protein>
<feature type="compositionally biased region" description="Pro residues" evidence="1">
    <location>
        <begin position="153"/>
        <end position="168"/>
    </location>
</feature>
<dbReference type="EMBL" id="JADCUA010000032">
    <property type="protein sequence ID" value="KAH9830315.1"/>
    <property type="molecule type" value="Genomic_DNA"/>
</dbReference>